<evidence type="ECO:0000256" key="1">
    <source>
        <dbReference type="SAM" id="SignalP"/>
    </source>
</evidence>
<name>A0A4Q9DM00_9BACL</name>
<dbReference type="SUPFAM" id="SSF81296">
    <property type="entry name" value="E set domains"/>
    <property type="match status" value="1"/>
</dbReference>
<dbReference type="OrthoDB" id="1864213at2"/>
<dbReference type="InterPro" id="IPR029058">
    <property type="entry name" value="AB_hydrolase_fold"/>
</dbReference>
<dbReference type="PROSITE" id="PS00430">
    <property type="entry name" value="TONB_DEPENDENT_REC_1"/>
    <property type="match status" value="1"/>
</dbReference>
<keyword evidence="1" id="KW-0732">Signal</keyword>
<evidence type="ECO:0000313" key="3">
    <source>
        <dbReference type="Proteomes" id="UP000293142"/>
    </source>
</evidence>
<dbReference type="InterPro" id="IPR014756">
    <property type="entry name" value="Ig_E-set"/>
</dbReference>
<dbReference type="Pfam" id="PF00756">
    <property type="entry name" value="Esterase"/>
    <property type="match status" value="1"/>
</dbReference>
<gene>
    <name evidence="2" type="ORF">EYB31_20175</name>
</gene>
<reference evidence="2 3" key="1">
    <citation type="submission" date="2019-02" db="EMBL/GenBank/DDBJ databases">
        <title>Paenibacillus sp. nov., isolated from surface-sterilized tissue of Thalictrum simplex L.</title>
        <authorList>
            <person name="Tuo L."/>
        </authorList>
    </citation>
    <scope>NUCLEOTIDE SEQUENCE [LARGE SCALE GENOMIC DNA]</scope>
    <source>
        <strain evidence="2 3">N2SHLJ1</strain>
    </source>
</reference>
<dbReference type="PANTHER" id="PTHR48098:SF6">
    <property type="entry name" value="FERRI-BACILLIBACTIN ESTERASE BESA"/>
    <property type="match status" value="1"/>
</dbReference>
<evidence type="ECO:0008006" key="4">
    <source>
        <dbReference type="Google" id="ProtNLM"/>
    </source>
</evidence>
<dbReference type="RefSeq" id="WP_131015222.1">
    <property type="nucleotide sequence ID" value="NZ_SIRE01000014.1"/>
</dbReference>
<feature type="signal peptide" evidence="1">
    <location>
        <begin position="1"/>
        <end position="29"/>
    </location>
</feature>
<dbReference type="InterPro" id="IPR050583">
    <property type="entry name" value="Mycobacterial_A85_antigen"/>
</dbReference>
<proteinExistence type="predicted"/>
<organism evidence="2 3">
    <name type="scientific">Paenibacillus thalictri</name>
    <dbReference type="NCBI Taxonomy" id="2527873"/>
    <lineage>
        <taxon>Bacteria</taxon>
        <taxon>Bacillati</taxon>
        <taxon>Bacillota</taxon>
        <taxon>Bacilli</taxon>
        <taxon>Bacillales</taxon>
        <taxon>Paenibacillaceae</taxon>
        <taxon>Paenibacillus</taxon>
    </lineage>
</organism>
<dbReference type="InterPro" id="IPR010916">
    <property type="entry name" value="TonB_box_CS"/>
</dbReference>
<dbReference type="InterPro" id="IPR000801">
    <property type="entry name" value="Esterase-like"/>
</dbReference>
<dbReference type="Gene3D" id="2.60.40.10">
    <property type="entry name" value="Immunoglobulins"/>
    <property type="match status" value="1"/>
</dbReference>
<protein>
    <recommendedName>
        <fullName evidence="4">Esterase</fullName>
    </recommendedName>
</protein>
<evidence type="ECO:0000313" key="2">
    <source>
        <dbReference type="EMBL" id="TBL76315.1"/>
    </source>
</evidence>
<dbReference type="Proteomes" id="UP000293142">
    <property type="component" value="Unassembled WGS sequence"/>
</dbReference>
<dbReference type="SUPFAM" id="SSF53474">
    <property type="entry name" value="alpha/beta-Hydrolases"/>
    <property type="match status" value="1"/>
</dbReference>
<dbReference type="Gene3D" id="3.40.50.1820">
    <property type="entry name" value="alpha/beta hydrolase"/>
    <property type="match status" value="1"/>
</dbReference>
<sequence>MKKLLLIRNLSSSLLSVAMVLTVAVPVSAAAPVQAQPTDDTITVDGSKASAAAYKINGDNYFKLSDLAAAVTGTDYQFAISSDDAARRVDLTTGKAYTPANNQPTGTTAAPNSVNESGWSLYVDGKKADISAYSLGGNNYFRLRDVSKLVGFGVGYNSYSKTASIVTHAGLKPGAVVAADDNSPTGYTVTFVYDNDKASTVKLSGAFSFVPVIKGRGPVDFPTFTPYEWTPNMDHFGDYTFDMEKDQLSGKWIISMPLPSGAYSYSYVVDGKKLYDPMNNEEVYTSTVSDQEPSKINYTKTNKSTVYVPFDSKKQIYNWSYLKPVADPAFKGTKMFQLYDTPDVFDSVVENEMATFNHPQNNLAIYLPAGYDPKRAEPYKVLYLAHGGRGNEVGLFSSPSHIDIAENAMKDGDVEKFIIVSWNSYASPSDKVWPSWYDWKVLANIDQNIIPFMEKNYNVVKNSSGRAIAGSSAGAAVSHFALLHYPNLFDYYGIWGCGESTAVPADYSPYANTSIADKTVMIGAGSYDVKPSGTADPVIKTIRYEHTYKAYTGLRDVAGVKNITWYDGHSNHDDNTWSYMENVFIRDYLWGKNNTK</sequence>
<feature type="chain" id="PRO_5020347780" description="Esterase" evidence="1">
    <location>
        <begin position="30"/>
        <end position="596"/>
    </location>
</feature>
<keyword evidence="3" id="KW-1185">Reference proteome</keyword>
<accession>A0A4Q9DM00</accession>
<dbReference type="EMBL" id="SIRE01000014">
    <property type="protein sequence ID" value="TBL76315.1"/>
    <property type="molecule type" value="Genomic_DNA"/>
</dbReference>
<dbReference type="AlphaFoldDB" id="A0A4Q9DM00"/>
<comment type="caution">
    <text evidence="2">The sequence shown here is derived from an EMBL/GenBank/DDBJ whole genome shotgun (WGS) entry which is preliminary data.</text>
</comment>
<dbReference type="InterPro" id="IPR013783">
    <property type="entry name" value="Ig-like_fold"/>
</dbReference>
<dbReference type="PANTHER" id="PTHR48098">
    <property type="entry name" value="ENTEROCHELIN ESTERASE-RELATED"/>
    <property type="match status" value="1"/>
</dbReference>